<feature type="compositionally biased region" description="Low complexity" evidence="1">
    <location>
        <begin position="96"/>
        <end position="119"/>
    </location>
</feature>
<keyword evidence="3" id="KW-1185">Reference proteome</keyword>
<dbReference type="Proteomes" id="UP000523955">
    <property type="component" value="Unassembled WGS sequence"/>
</dbReference>
<evidence type="ECO:0000256" key="1">
    <source>
        <dbReference type="SAM" id="MobiDB-lite"/>
    </source>
</evidence>
<protein>
    <submittedName>
        <fullName evidence="2">Uncharacterized protein</fullName>
    </submittedName>
</protein>
<proteinExistence type="predicted"/>
<dbReference type="AlphaFoldDB" id="A0A7X0VDS6"/>
<sequence>MSQQTIKQQARRTAREMADKRRREREERERRVVDLAEQVMVAIGQRDAAVAETEKRAGDALRELTEVEGLSLGEAVEWCGETITVREATRLRRLAAPAGSAETEGGPAAEGEPDAAAESGGAGAGSAAR</sequence>
<feature type="region of interest" description="Disordered" evidence="1">
    <location>
        <begin position="96"/>
        <end position="129"/>
    </location>
</feature>
<dbReference type="RefSeq" id="WP_056680660.1">
    <property type="nucleotide sequence ID" value="NZ_JACKXE010000002.1"/>
</dbReference>
<gene>
    <name evidence="2" type="ORF">H5V45_20210</name>
</gene>
<reference evidence="2 3" key="1">
    <citation type="submission" date="2020-08" db="EMBL/GenBank/DDBJ databases">
        <authorList>
            <person name="Seo M.-J."/>
        </authorList>
    </citation>
    <scope>NUCLEOTIDE SEQUENCE [LARGE SCALE GENOMIC DNA]</scope>
    <source>
        <strain evidence="2 3">KIGAM211</strain>
    </source>
</reference>
<feature type="compositionally biased region" description="Gly residues" evidence="1">
    <location>
        <begin position="120"/>
        <end position="129"/>
    </location>
</feature>
<accession>A0A7X0VDS6</accession>
<dbReference type="EMBL" id="JACKXE010000002">
    <property type="protein sequence ID" value="MBB6629653.1"/>
    <property type="molecule type" value="Genomic_DNA"/>
</dbReference>
<name>A0A7X0VDS6_9ACTN</name>
<comment type="caution">
    <text evidence="2">The sequence shown here is derived from an EMBL/GenBank/DDBJ whole genome shotgun (WGS) entry which is preliminary data.</text>
</comment>
<evidence type="ECO:0000313" key="3">
    <source>
        <dbReference type="Proteomes" id="UP000523955"/>
    </source>
</evidence>
<evidence type="ECO:0000313" key="2">
    <source>
        <dbReference type="EMBL" id="MBB6629653.1"/>
    </source>
</evidence>
<feature type="compositionally biased region" description="Basic and acidic residues" evidence="1">
    <location>
        <begin position="13"/>
        <end position="30"/>
    </location>
</feature>
<organism evidence="2 3">
    <name type="scientific">Nocardioides luti</name>
    <dbReference type="NCBI Taxonomy" id="2761101"/>
    <lineage>
        <taxon>Bacteria</taxon>
        <taxon>Bacillati</taxon>
        <taxon>Actinomycetota</taxon>
        <taxon>Actinomycetes</taxon>
        <taxon>Propionibacteriales</taxon>
        <taxon>Nocardioidaceae</taxon>
        <taxon>Nocardioides</taxon>
    </lineage>
</organism>
<feature type="region of interest" description="Disordered" evidence="1">
    <location>
        <begin position="1"/>
        <end position="30"/>
    </location>
</feature>